<protein>
    <submittedName>
        <fullName evidence="2">Uncharacterized protein</fullName>
    </submittedName>
</protein>
<dbReference type="Proteomes" id="UP000179057">
    <property type="component" value="Unassembled WGS sequence"/>
</dbReference>
<proteinExistence type="predicted"/>
<accession>A0A1F8E6D6</accession>
<keyword evidence="1" id="KW-0472">Membrane</keyword>
<evidence type="ECO:0000313" key="2">
    <source>
        <dbReference type="EMBL" id="OGM95525.1"/>
    </source>
</evidence>
<name>A0A1F8E6D6_9BACT</name>
<reference evidence="2 3" key="1">
    <citation type="journal article" date="2016" name="Nat. Commun.">
        <title>Thousands of microbial genomes shed light on interconnected biogeochemical processes in an aquifer system.</title>
        <authorList>
            <person name="Anantharaman K."/>
            <person name="Brown C.T."/>
            <person name="Hug L.A."/>
            <person name="Sharon I."/>
            <person name="Castelle C.J."/>
            <person name="Probst A.J."/>
            <person name="Thomas B.C."/>
            <person name="Singh A."/>
            <person name="Wilkins M.J."/>
            <person name="Karaoz U."/>
            <person name="Brodie E.L."/>
            <person name="Williams K.H."/>
            <person name="Hubbard S.S."/>
            <person name="Banfield J.F."/>
        </authorList>
    </citation>
    <scope>NUCLEOTIDE SEQUENCE [LARGE SCALE GENOMIC DNA]</scope>
</reference>
<feature type="transmembrane region" description="Helical" evidence="1">
    <location>
        <begin position="42"/>
        <end position="61"/>
    </location>
</feature>
<keyword evidence="1" id="KW-0812">Transmembrane</keyword>
<evidence type="ECO:0000313" key="3">
    <source>
        <dbReference type="Proteomes" id="UP000179057"/>
    </source>
</evidence>
<gene>
    <name evidence="2" type="ORF">A2610_01945</name>
</gene>
<evidence type="ECO:0000256" key="1">
    <source>
        <dbReference type="SAM" id="Phobius"/>
    </source>
</evidence>
<comment type="caution">
    <text evidence="2">The sequence shown here is derived from an EMBL/GenBank/DDBJ whole genome shotgun (WGS) entry which is preliminary data.</text>
</comment>
<dbReference type="AlphaFoldDB" id="A0A1F8E6D6"/>
<dbReference type="EMBL" id="MGIV01000004">
    <property type="protein sequence ID" value="OGM95525.1"/>
    <property type="molecule type" value="Genomic_DNA"/>
</dbReference>
<sequence>MILNYLKNVVWPASYIAAILVFMVGILCQLSDRGSFRANEVFALYIMIYVILFFIGNALYLNHGERLTLRMIRKALLSGAPW</sequence>
<keyword evidence="1" id="KW-1133">Transmembrane helix</keyword>
<organism evidence="2 3">
    <name type="scientific">Candidatus Wolfebacteria bacterium RIFOXYD1_FULL_48_65</name>
    <dbReference type="NCBI Taxonomy" id="1802561"/>
    <lineage>
        <taxon>Bacteria</taxon>
        <taxon>Candidatus Wolfeibacteriota</taxon>
    </lineage>
</organism>
<feature type="transmembrane region" description="Helical" evidence="1">
    <location>
        <begin position="12"/>
        <end position="30"/>
    </location>
</feature>